<dbReference type="PANTHER" id="PTHR12383">
    <property type="entry name" value="PROTEASE FAMILY S26 MITOCHONDRIAL INNER MEMBRANE PROTEASE-RELATED"/>
    <property type="match status" value="1"/>
</dbReference>
<keyword evidence="10" id="KW-1185">Reference proteome</keyword>
<dbReference type="InterPro" id="IPR019533">
    <property type="entry name" value="Peptidase_S26"/>
</dbReference>
<comment type="caution">
    <text evidence="9">The sequence shown here is derived from an EMBL/GenBank/DDBJ whole genome shotgun (WGS) entry which is preliminary data.</text>
</comment>
<dbReference type="InterPro" id="IPR036286">
    <property type="entry name" value="LexA/Signal_pep-like_sf"/>
</dbReference>
<evidence type="ECO:0000313" key="10">
    <source>
        <dbReference type="Proteomes" id="UP000076552"/>
    </source>
</evidence>
<comment type="similarity">
    <text evidence="6">Belongs to the peptidase S26 family. IMP1 subfamily.</text>
</comment>
<dbReference type="PROSITE" id="PS00760">
    <property type="entry name" value="SPASE_I_2"/>
    <property type="match status" value="1"/>
</dbReference>
<dbReference type="InterPro" id="IPR019757">
    <property type="entry name" value="Pept_S26A_signal_pept_1_Lys-AS"/>
</dbReference>
<proteinExistence type="inferred from homology"/>
<evidence type="ECO:0000313" key="9">
    <source>
        <dbReference type="EMBL" id="KZL67971.1"/>
    </source>
</evidence>
<dbReference type="GO" id="GO:0042720">
    <property type="term" value="C:mitochondrial inner membrane peptidase complex"/>
    <property type="evidence" value="ECO:0007669"/>
    <property type="project" value="TreeGrafter"/>
</dbReference>
<dbReference type="Gene3D" id="2.10.109.10">
    <property type="entry name" value="Umud Fragment, subunit A"/>
    <property type="match status" value="1"/>
</dbReference>
<dbReference type="Pfam" id="PF10502">
    <property type="entry name" value="Peptidase_S26"/>
    <property type="match status" value="2"/>
</dbReference>
<dbReference type="GO" id="GO:0006465">
    <property type="term" value="P:signal peptide processing"/>
    <property type="evidence" value="ECO:0007669"/>
    <property type="project" value="InterPro"/>
</dbReference>
<dbReference type="Proteomes" id="UP000076552">
    <property type="component" value="Unassembled WGS sequence"/>
</dbReference>
<feature type="domain" description="Peptidase S26" evidence="8">
    <location>
        <begin position="17"/>
        <end position="90"/>
    </location>
</feature>
<evidence type="ECO:0000256" key="7">
    <source>
        <dbReference type="PIRSR" id="PIRSR600223-1"/>
    </source>
</evidence>
<keyword evidence="3" id="KW-0378">Hydrolase</keyword>
<comment type="subcellular location">
    <subcellularLocation>
        <location evidence="1">Mitochondrion inner membrane</location>
    </subcellularLocation>
</comment>
<dbReference type="GO" id="GO:0004252">
    <property type="term" value="F:serine-type endopeptidase activity"/>
    <property type="evidence" value="ECO:0007669"/>
    <property type="project" value="InterPro"/>
</dbReference>
<dbReference type="InterPro" id="IPR000223">
    <property type="entry name" value="Pept_S26A_signal_pept_1"/>
</dbReference>
<dbReference type="SUPFAM" id="SSF51306">
    <property type="entry name" value="LexA/Signal peptidase"/>
    <property type="match status" value="1"/>
</dbReference>
<evidence type="ECO:0000256" key="3">
    <source>
        <dbReference type="ARBA" id="ARBA00022801"/>
    </source>
</evidence>
<dbReference type="FunFam" id="2.10.109.10:FF:000015">
    <property type="entry name" value="Mitochondrial inner membrane protease subunit 1"/>
    <property type="match status" value="1"/>
</dbReference>
<dbReference type="GO" id="GO:0006627">
    <property type="term" value="P:protein processing involved in protein targeting to mitochondrion"/>
    <property type="evidence" value="ECO:0007669"/>
    <property type="project" value="TreeGrafter"/>
</dbReference>
<feature type="active site" evidence="7">
    <location>
        <position position="36"/>
    </location>
</feature>
<feature type="domain" description="Peptidase S26" evidence="8">
    <location>
        <begin position="101"/>
        <end position="139"/>
    </location>
</feature>
<dbReference type="PANTHER" id="PTHR12383:SF16">
    <property type="entry name" value="MITOCHONDRIAL INNER MEMBRANE PROTEASE SUBUNIT 1"/>
    <property type="match status" value="1"/>
</dbReference>
<feature type="active site" evidence="7">
    <location>
        <position position="80"/>
    </location>
</feature>
<dbReference type="InterPro" id="IPR052064">
    <property type="entry name" value="Mito_IMP1_subunit"/>
</dbReference>
<keyword evidence="5" id="KW-0472">Membrane</keyword>
<dbReference type="STRING" id="708197.A0A166QIF0"/>
<name>A0A166QIF0_9PEZI</name>
<keyword evidence="9" id="KW-0645">Protease</keyword>
<evidence type="ECO:0000256" key="1">
    <source>
        <dbReference type="ARBA" id="ARBA00004273"/>
    </source>
</evidence>
<evidence type="ECO:0000256" key="4">
    <source>
        <dbReference type="ARBA" id="ARBA00023128"/>
    </source>
</evidence>
<dbReference type="EMBL" id="LFIV01000133">
    <property type="protein sequence ID" value="KZL67971.1"/>
    <property type="molecule type" value="Genomic_DNA"/>
</dbReference>
<evidence type="ECO:0000259" key="8">
    <source>
        <dbReference type="Pfam" id="PF10502"/>
    </source>
</evidence>
<evidence type="ECO:0000256" key="6">
    <source>
        <dbReference type="ARBA" id="ARBA00038445"/>
    </source>
</evidence>
<keyword evidence="2" id="KW-0999">Mitochondrion inner membrane</keyword>
<evidence type="ECO:0000256" key="2">
    <source>
        <dbReference type="ARBA" id="ARBA00022792"/>
    </source>
</evidence>
<reference evidence="9 10" key="1">
    <citation type="submission" date="2015-06" db="EMBL/GenBank/DDBJ databases">
        <title>Survival trade-offs in plant roots during colonization by closely related pathogenic and mutualistic fungi.</title>
        <authorList>
            <person name="Hacquard S."/>
            <person name="Kracher B."/>
            <person name="Hiruma K."/>
            <person name="Weinman A."/>
            <person name="Muench P."/>
            <person name="Garrido Oter R."/>
            <person name="Ver Loren van Themaat E."/>
            <person name="Dallerey J.-F."/>
            <person name="Damm U."/>
            <person name="Henrissat B."/>
            <person name="Lespinet O."/>
            <person name="Thon M."/>
            <person name="Kemen E."/>
            <person name="McHardy A.C."/>
            <person name="Schulze-Lefert P."/>
            <person name="O'Connell R.J."/>
        </authorList>
    </citation>
    <scope>NUCLEOTIDE SEQUENCE [LARGE SCALE GENOMIC DNA]</scope>
    <source>
        <strain evidence="9 10">0861</strain>
    </source>
</reference>
<protein>
    <submittedName>
        <fullName evidence="9">Mitochondrial inner membrane protease subunit</fullName>
    </submittedName>
</protein>
<evidence type="ECO:0000256" key="5">
    <source>
        <dbReference type="ARBA" id="ARBA00023136"/>
    </source>
</evidence>
<sequence length="163" mass="17999">MAGRPLRLALNVGKTMALAHVFMEYGYASGPASGPSMLPTFEVAGEYLLTNRRYRYGRDVTVGDLVHYKIPIFPKSDGIKRVLGMPGDYVLLDSPDSQRNQMIQVPQGHCWLVGDNLESSRDSRMYGPVPLALIRGKVVAKPLPLSGDKWLENGLRNVGEGRK</sequence>
<dbReference type="CDD" id="cd06530">
    <property type="entry name" value="S26_SPase_I"/>
    <property type="match status" value="1"/>
</dbReference>
<accession>A0A166QIF0</accession>
<dbReference type="PRINTS" id="PR00727">
    <property type="entry name" value="LEADERPTASE"/>
</dbReference>
<dbReference type="AlphaFoldDB" id="A0A166QIF0"/>
<dbReference type="OrthoDB" id="308440at2759"/>
<keyword evidence="4" id="KW-0496">Mitochondrion</keyword>
<organism evidence="9 10">
    <name type="scientific">Colletotrichum tofieldiae</name>
    <dbReference type="NCBI Taxonomy" id="708197"/>
    <lineage>
        <taxon>Eukaryota</taxon>
        <taxon>Fungi</taxon>
        <taxon>Dikarya</taxon>
        <taxon>Ascomycota</taxon>
        <taxon>Pezizomycotina</taxon>
        <taxon>Sordariomycetes</taxon>
        <taxon>Hypocreomycetidae</taxon>
        <taxon>Glomerellales</taxon>
        <taxon>Glomerellaceae</taxon>
        <taxon>Colletotrichum</taxon>
        <taxon>Colletotrichum spaethianum species complex</taxon>
    </lineage>
</organism>
<gene>
    <name evidence="9" type="ORF">CT0861_09020</name>
</gene>